<dbReference type="InterPro" id="IPR002110">
    <property type="entry name" value="Ankyrin_rpt"/>
</dbReference>
<dbReference type="OrthoDB" id="194358at2759"/>
<dbReference type="PROSITE" id="PS50297">
    <property type="entry name" value="ANK_REP_REGION"/>
    <property type="match status" value="2"/>
</dbReference>
<dbReference type="GO" id="GO:0045944">
    <property type="term" value="P:positive regulation of transcription by RNA polymerase II"/>
    <property type="evidence" value="ECO:0007669"/>
    <property type="project" value="TreeGrafter"/>
</dbReference>
<keyword evidence="1" id="KW-0677">Repeat</keyword>
<dbReference type="GO" id="GO:0000976">
    <property type="term" value="F:transcription cis-regulatory region binding"/>
    <property type="evidence" value="ECO:0007669"/>
    <property type="project" value="TreeGrafter"/>
</dbReference>
<feature type="repeat" description="ANK" evidence="3">
    <location>
        <begin position="154"/>
        <end position="186"/>
    </location>
</feature>
<evidence type="ECO:0000313" key="5">
    <source>
        <dbReference type="EMBL" id="KHN97151.1"/>
    </source>
</evidence>
<dbReference type="AlphaFoldDB" id="A0A0B2WM66"/>
<evidence type="ECO:0000256" key="2">
    <source>
        <dbReference type="ARBA" id="ARBA00023043"/>
    </source>
</evidence>
<dbReference type="InterPro" id="IPR050663">
    <property type="entry name" value="Ankyrin-SOCS_Box"/>
</dbReference>
<name>A0A0B2WM66_METAS</name>
<comment type="caution">
    <text evidence="5">The sequence shown here is derived from an EMBL/GenBank/DDBJ whole genome shotgun (WGS) entry which is preliminary data.</text>
</comment>
<dbReference type="RefSeq" id="XP_040678217.1">
    <property type="nucleotide sequence ID" value="XM_040823546.1"/>
</dbReference>
<dbReference type="Proteomes" id="UP000030816">
    <property type="component" value="Unassembled WGS sequence"/>
</dbReference>
<dbReference type="GeneID" id="63739203"/>
<keyword evidence="2 3" id="KW-0040">ANK repeat</keyword>
<dbReference type="PROSITE" id="PS50088">
    <property type="entry name" value="ANK_REPEAT"/>
    <property type="match status" value="2"/>
</dbReference>
<dbReference type="Pfam" id="PF00023">
    <property type="entry name" value="Ank"/>
    <property type="match status" value="2"/>
</dbReference>
<keyword evidence="6" id="KW-1185">Reference proteome</keyword>
<dbReference type="SUPFAM" id="SSF48403">
    <property type="entry name" value="Ankyrin repeat"/>
    <property type="match status" value="1"/>
</dbReference>
<dbReference type="PANTHER" id="PTHR24193">
    <property type="entry name" value="ANKYRIN REPEAT PROTEIN"/>
    <property type="match status" value="1"/>
</dbReference>
<dbReference type="SMART" id="SM00248">
    <property type="entry name" value="ANK"/>
    <property type="match status" value="4"/>
</dbReference>
<sequence length="679" mass="74796">MPRRLITPYRSITPRRSITRRSKAPLSARNPRGQRSLPLAKAPAANTPSTTVPEVPMIVQNSRLLKTPNEIQHMIADWLSEKDLFHLAQCSTNLADIAIPKLYAADARHGNSKAILWAAKTCAARDPALALKILQKSFQKGGDVNAVHQESSGLHATALHYAAAYSRVEFVETLLSLGAHVDCWSSGAELAKDLGIPALDESLNGNFAWLPNYDEAWKWSPLVVPLLTNDTETAKLLVGAEAPATVVRPAERESFLDTMGVVTVYHMLAFADPARVADWLPILDKDVYRRAINVRMHSSSSPLHVAIRRGNAPMFDMLMDNGADPNSPGVWSGNALVTAVKAAFMIGSIAARRKTIMSWTSRLMRAGAVINPPDFSLESPLGCALEQLASTSGIVESSVSRVVEILVKAGANVNLRSRDGATILQQFCSAIFCLRPPRYPVLENILRFLIDHGGDLNSEPAPGRESIMFTSIRQTVRSKKVAPVHAILRDAGAALLPREMFPVFCCWVQLPWFRKNRVFDITKGLQHITQAQINFCWLWAVERSNVQALRALQNQRLMPTNVGQLAHVSIRTGALRVWPRLLNMGLGDVNCLGEAHGSFLHTLARRVLRQASFPDAPSTGRRIDAKKAVEMAQTCIRLGTSTLTRDDNGMLAFDLLEDSHDKLRLALLKGYVDETRDLI</sequence>
<dbReference type="Gene3D" id="1.25.40.20">
    <property type="entry name" value="Ankyrin repeat-containing domain"/>
    <property type="match status" value="3"/>
</dbReference>
<evidence type="ECO:0000256" key="3">
    <source>
        <dbReference type="PROSITE-ProRule" id="PRU00023"/>
    </source>
</evidence>
<accession>A0A0B2WM66</accession>
<feature type="region of interest" description="Disordered" evidence="4">
    <location>
        <begin position="1"/>
        <end position="51"/>
    </location>
</feature>
<dbReference type="GO" id="GO:0005634">
    <property type="term" value="C:nucleus"/>
    <property type="evidence" value="ECO:0007669"/>
    <property type="project" value="TreeGrafter"/>
</dbReference>
<reference evidence="5 6" key="1">
    <citation type="journal article" date="2014" name="Proc. Natl. Acad. Sci. U.S.A.">
        <title>Trajectory and genomic determinants of fungal-pathogen speciation and host adaptation.</title>
        <authorList>
            <person name="Hu X."/>
            <person name="Xiao G."/>
            <person name="Zheng P."/>
            <person name="Shang Y."/>
            <person name="Su Y."/>
            <person name="Zhang X."/>
            <person name="Liu X."/>
            <person name="Zhan S."/>
            <person name="St Leger R.J."/>
            <person name="Wang C."/>
        </authorList>
    </citation>
    <scope>NUCLEOTIDE SEQUENCE [LARGE SCALE GENOMIC DNA]</scope>
    <source>
        <strain evidence="5 6">ARSEF 1941</strain>
    </source>
</reference>
<dbReference type="InterPro" id="IPR036770">
    <property type="entry name" value="Ankyrin_rpt-contain_sf"/>
</dbReference>
<dbReference type="EMBL" id="AZHE01000011">
    <property type="protein sequence ID" value="KHN97151.1"/>
    <property type="molecule type" value="Genomic_DNA"/>
</dbReference>
<dbReference type="HOGENOM" id="CLU_418010_0_0_1"/>
<proteinExistence type="predicted"/>
<evidence type="ECO:0000256" key="1">
    <source>
        <dbReference type="ARBA" id="ARBA00022737"/>
    </source>
</evidence>
<evidence type="ECO:0000256" key="4">
    <source>
        <dbReference type="SAM" id="MobiDB-lite"/>
    </source>
</evidence>
<organism evidence="5 6">
    <name type="scientific">Metarhizium album (strain ARSEF 1941)</name>
    <dbReference type="NCBI Taxonomy" id="1081103"/>
    <lineage>
        <taxon>Eukaryota</taxon>
        <taxon>Fungi</taxon>
        <taxon>Dikarya</taxon>
        <taxon>Ascomycota</taxon>
        <taxon>Pezizomycotina</taxon>
        <taxon>Sordariomycetes</taxon>
        <taxon>Hypocreomycetidae</taxon>
        <taxon>Hypocreales</taxon>
        <taxon>Clavicipitaceae</taxon>
        <taxon>Metarhizium</taxon>
    </lineage>
</organism>
<gene>
    <name evidence="5" type="ORF">MAM_04748</name>
</gene>
<evidence type="ECO:0000313" key="6">
    <source>
        <dbReference type="Proteomes" id="UP000030816"/>
    </source>
</evidence>
<feature type="repeat" description="ANK" evidence="3">
    <location>
        <begin position="298"/>
        <end position="330"/>
    </location>
</feature>
<dbReference type="PANTHER" id="PTHR24193:SF121">
    <property type="entry name" value="ADA2A-CONTAINING COMPLEX COMPONENT 3, ISOFORM D"/>
    <property type="match status" value="1"/>
</dbReference>
<protein>
    <submittedName>
        <fullName evidence="5">Ankyrin repeat-containing protein</fullName>
    </submittedName>
</protein>
<dbReference type="STRING" id="1081103.A0A0B2WM66"/>